<dbReference type="PANTHER" id="PTHR46743">
    <property type="entry name" value="TEICHOIC ACIDS EXPORT ATP-BINDING PROTEIN TAGH"/>
    <property type="match status" value="1"/>
</dbReference>
<protein>
    <submittedName>
        <fullName evidence="7">ABC transporter ATP-binding protein</fullName>
    </submittedName>
</protein>
<organism evidence="7 8">
    <name type="scientific">Thiorhodococcus minor</name>
    <dbReference type="NCBI Taxonomy" id="57489"/>
    <lineage>
        <taxon>Bacteria</taxon>
        <taxon>Pseudomonadati</taxon>
        <taxon>Pseudomonadota</taxon>
        <taxon>Gammaproteobacteria</taxon>
        <taxon>Chromatiales</taxon>
        <taxon>Chromatiaceae</taxon>
        <taxon>Thiorhodococcus</taxon>
    </lineage>
</organism>
<dbReference type="GO" id="GO:0016020">
    <property type="term" value="C:membrane"/>
    <property type="evidence" value="ECO:0007669"/>
    <property type="project" value="InterPro"/>
</dbReference>
<feature type="region of interest" description="Disordered" evidence="5">
    <location>
        <begin position="1"/>
        <end position="20"/>
    </location>
</feature>
<dbReference type="InterPro" id="IPR050683">
    <property type="entry name" value="Bact_Polysacc_Export_ATP-bd"/>
</dbReference>
<keyword evidence="3" id="KW-0547">Nucleotide-binding</keyword>
<dbReference type="GO" id="GO:0140359">
    <property type="term" value="F:ABC-type transporter activity"/>
    <property type="evidence" value="ECO:0007669"/>
    <property type="project" value="InterPro"/>
</dbReference>
<dbReference type="Pfam" id="PF00005">
    <property type="entry name" value="ABC_tran"/>
    <property type="match status" value="1"/>
</dbReference>
<reference evidence="7 8" key="1">
    <citation type="submission" date="2020-02" db="EMBL/GenBank/DDBJ databases">
        <title>Genome sequences of Thiorhodococcus mannitoliphagus and Thiorhodococcus minor, purple sulfur photosynthetic bacteria in the gammaproteobacterial family, Chromatiaceae.</title>
        <authorList>
            <person name="Aviles F.A."/>
            <person name="Meyer T.E."/>
            <person name="Kyndt J.A."/>
        </authorList>
    </citation>
    <scope>NUCLEOTIDE SEQUENCE [LARGE SCALE GENOMIC DNA]</scope>
    <source>
        <strain evidence="7 8">DSM 11518</strain>
    </source>
</reference>
<comment type="caution">
    <text evidence="7">The sequence shown here is derived from an EMBL/GenBank/DDBJ whole genome shotgun (WGS) entry which is preliminary data.</text>
</comment>
<evidence type="ECO:0000313" key="8">
    <source>
        <dbReference type="Proteomes" id="UP000483379"/>
    </source>
</evidence>
<dbReference type="Gene3D" id="2.70.50.60">
    <property type="entry name" value="abc- transporter (atp binding component) like domain"/>
    <property type="match status" value="1"/>
</dbReference>
<accession>A0A6M0JXD8</accession>
<dbReference type="Pfam" id="PF14524">
    <property type="entry name" value="Wzt_C"/>
    <property type="match status" value="1"/>
</dbReference>
<keyword evidence="2" id="KW-0813">Transport</keyword>
<dbReference type="AlphaFoldDB" id="A0A6M0JXD8"/>
<dbReference type="SUPFAM" id="SSF52540">
    <property type="entry name" value="P-loop containing nucleoside triphosphate hydrolases"/>
    <property type="match status" value="1"/>
</dbReference>
<evidence type="ECO:0000256" key="1">
    <source>
        <dbReference type="ARBA" id="ARBA00005417"/>
    </source>
</evidence>
<dbReference type="CDD" id="cd10147">
    <property type="entry name" value="Wzt_C-like"/>
    <property type="match status" value="1"/>
</dbReference>
<dbReference type="InterPro" id="IPR003439">
    <property type="entry name" value="ABC_transporter-like_ATP-bd"/>
</dbReference>
<dbReference type="SMART" id="SM00382">
    <property type="entry name" value="AAA"/>
    <property type="match status" value="1"/>
</dbReference>
<keyword evidence="4 7" id="KW-0067">ATP-binding</keyword>
<evidence type="ECO:0000256" key="4">
    <source>
        <dbReference type="ARBA" id="ARBA00022840"/>
    </source>
</evidence>
<feature type="domain" description="ABC transporter" evidence="6">
    <location>
        <begin position="23"/>
        <end position="247"/>
    </location>
</feature>
<dbReference type="GO" id="GO:0005524">
    <property type="term" value="F:ATP binding"/>
    <property type="evidence" value="ECO:0007669"/>
    <property type="project" value="UniProtKB-KW"/>
</dbReference>
<dbReference type="InterPro" id="IPR029439">
    <property type="entry name" value="Wzt_C"/>
</dbReference>
<dbReference type="PROSITE" id="PS00211">
    <property type="entry name" value="ABC_TRANSPORTER_1"/>
    <property type="match status" value="1"/>
</dbReference>
<evidence type="ECO:0000259" key="6">
    <source>
        <dbReference type="PROSITE" id="PS50893"/>
    </source>
</evidence>
<dbReference type="InterPro" id="IPR017871">
    <property type="entry name" value="ABC_transporter-like_CS"/>
</dbReference>
<dbReference type="CDD" id="cd03220">
    <property type="entry name" value="ABC_KpsT_Wzt"/>
    <property type="match status" value="1"/>
</dbReference>
<name>A0A6M0JXD8_9GAMM</name>
<dbReference type="InterPro" id="IPR027417">
    <property type="entry name" value="P-loop_NTPase"/>
</dbReference>
<dbReference type="PROSITE" id="PS50893">
    <property type="entry name" value="ABC_TRANSPORTER_2"/>
    <property type="match status" value="1"/>
</dbReference>
<sequence>MSVSVQNLGKRFRGGRRDRPPTLKERLLTWGHSRRSPGDFWALRHVSFEVADGEMLGIIGQNGAGKSTLLQLIGGVGRADEGRVRTQGKVGALLDLGAGFSPDLTGRENLFVMGIAAGLTRRQVAARVDRILAFAEIEQAIDNPVRTYSSGMQMRLGFAIAVHTDPQVLLVDEFLSVGDLAFQSKCLERIRALKSDGCAILLVSHSPEQIAGLCDRAIWLRQGEVVSEGPPEMVTQRYREEMRQETKRRTPQRAPERSASGAMLEMEHNRFGSLEAEILEVRLHPCGSLEPGEALRIEIGFRVDRPLPSPRFNVSISRAADGFICLDLSTGHASEQALIDNGTAVLSLQRLDLASGAYFVNVGIFRTDWRYAYDYHWHVYPLQITGGSAGEGVLAPPFAWQLEQGAPPR</sequence>
<dbReference type="InterPro" id="IPR015860">
    <property type="entry name" value="ABC_transpr_TagH-like"/>
</dbReference>
<dbReference type="GO" id="GO:0016887">
    <property type="term" value="F:ATP hydrolysis activity"/>
    <property type="evidence" value="ECO:0007669"/>
    <property type="project" value="InterPro"/>
</dbReference>
<evidence type="ECO:0000256" key="5">
    <source>
        <dbReference type="SAM" id="MobiDB-lite"/>
    </source>
</evidence>
<dbReference type="EMBL" id="JAAIJQ010000024">
    <property type="protein sequence ID" value="NEV62208.1"/>
    <property type="molecule type" value="Genomic_DNA"/>
</dbReference>
<gene>
    <name evidence="7" type="ORF">G3446_09945</name>
</gene>
<dbReference type="PANTHER" id="PTHR46743:SF2">
    <property type="entry name" value="TEICHOIC ACIDS EXPORT ATP-BINDING PROTEIN TAGH"/>
    <property type="match status" value="1"/>
</dbReference>
<dbReference type="Gene3D" id="3.40.50.300">
    <property type="entry name" value="P-loop containing nucleotide triphosphate hydrolases"/>
    <property type="match status" value="1"/>
</dbReference>
<keyword evidence="8" id="KW-1185">Reference proteome</keyword>
<dbReference type="Proteomes" id="UP000483379">
    <property type="component" value="Unassembled WGS sequence"/>
</dbReference>
<evidence type="ECO:0000313" key="7">
    <source>
        <dbReference type="EMBL" id="NEV62208.1"/>
    </source>
</evidence>
<dbReference type="RefSeq" id="WP_164452683.1">
    <property type="nucleotide sequence ID" value="NZ_JAAIJQ010000024.1"/>
</dbReference>
<evidence type="ECO:0000256" key="3">
    <source>
        <dbReference type="ARBA" id="ARBA00022741"/>
    </source>
</evidence>
<evidence type="ECO:0000256" key="2">
    <source>
        <dbReference type="ARBA" id="ARBA00022448"/>
    </source>
</evidence>
<dbReference type="InterPro" id="IPR003593">
    <property type="entry name" value="AAA+_ATPase"/>
</dbReference>
<comment type="similarity">
    <text evidence="1">Belongs to the ABC transporter superfamily.</text>
</comment>
<proteinExistence type="inferred from homology"/>